<dbReference type="SUPFAM" id="SSF69279">
    <property type="entry name" value="Phage tail proteins"/>
    <property type="match status" value="1"/>
</dbReference>
<protein>
    <submittedName>
        <fullName evidence="1">Phage late control D family protein</fullName>
    </submittedName>
</protein>
<dbReference type="EMBL" id="JACXZA010000009">
    <property type="protein sequence ID" value="MBD3922432.1"/>
    <property type="molecule type" value="Genomic_DNA"/>
</dbReference>
<dbReference type="RefSeq" id="WP_191206736.1">
    <property type="nucleotide sequence ID" value="NZ_JACXZA010000009.1"/>
</dbReference>
<sequence length="361" mass="40231">MDFIQLEKKYGNFYAPSFEIEVAGRNLLREGMEIVSLSVEHSLGEADHFSFTIDNAYDPVKKDLKWIDTFLPAGKKVHIRMGYGARRELMLVGVITSITTRYPASGLPQLDISGFDLSHLLMKGSAPRSWDEIKHSDAVSRLAFSAYNLKSEVEDTKVKVPKLVKEAGKSDYQFIQELARMNYYEFSVFGETLHFRPPAKDSEPVVTLEWQKTLNRFEPEINLANQVAEVEVRGWDAKAKKEIVGKASIGDELVIRSGGGQTGGQLVQGLTRDTIRENVTFPIFSQEEADQLARSILNNHAEGLVTGTGETVGLPELLPGKTIRLMGLGSKFSKVYYLQKTVHTIGSGGYHTTFHVKESAI</sequence>
<proteinExistence type="predicted"/>
<evidence type="ECO:0000313" key="2">
    <source>
        <dbReference type="Proteomes" id="UP000609346"/>
    </source>
</evidence>
<keyword evidence="2" id="KW-1185">Reference proteome</keyword>
<name>A0ABR8N4T7_9BACL</name>
<accession>A0ABR8N4T7</accession>
<reference evidence="1 2" key="1">
    <citation type="submission" date="2020-09" db="EMBL/GenBank/DDBJ databases">
        <title>Paenibacillus sp. strain PR3 16S rRNA gene Genome sequencing and assembly.</title>
        <authorList>
            <person name="Kim J."/>
        </authorList>
    </citation>
    <scope>NUCLEOTIDE SEQUENCE [LARGE SCALE GENOMIC DNA]</scope>
    <source>
        <strain evidence="1 2">PR3</strain>
    </source>
</reference>
<dbReference type="Proteomes" id="UP000609346">
    <property type="component" value="Unassembled WGS sequence"/>
</dbReference>
<comment type="caution">
    <text evidence="1">The sequence shown here is derived from an EMBL/GenBank/DDBJ whole genome shotgun (WGS) entry which is preliminary data.</text>
</comment>
<evidence type="ECO:0000313" key="1">
    <source>
        <dbReference type="EMBL" id="MBD3922432.1"/>
    </source>
</evidence>
<gene>
    <name evidence="1" type="ORF">H8B09_27010</name>
</gene>
<organism evidence="1 2">
    <name type="scientific">Paenibacillus terricola</name>
    <dbReference type="NCBI Taxonomy" id="2763503"/>
    <lineage>
        <taxon>Bacteria</taxon>
        <taxon>Bacillati</taxon>
        <taxon>Bacillota</taxon>
        <taxon>Bacilli</taxon>
        <taxon>Bacillales</taxon>
        <taxon>Paenibacillaceae</taxon>
        <taxon>Paenibacillus</taxon>
    </lineage>
</organism>